<gene>
    <name evidence="1" type="ORF">RUM43_003088</name>
</gene>
<dbReference type="EMBL" id="JAWJWE010000036">
    <property type="protein sequence ID" value="KAK6629271.1"/>
    <property type="molecule type" value="Genomic_DNA"/>
</dbReference>
<name>A0AAN8S9B8_POLSC</name>
<accession>A0AAN8S9B8</accession>
<evidence type="ECO:0000313" key="1">
    <source>
        <dbReference type="EMBL" id="KAK6629271.1"/>
    </source>
</evidence>
<dbReference type="Proteomes" id="UP001372834">
    <property type="component" value="Unassembled WGS sequence"/>
</dbReference>
<evidence type="ECO:0000313" key="2">
    <source>
        <dbReference type="Proteomes" id="UP001372834"/>
    </source>
</evidence>
<reference evidence="1 2" key="1">
    <citation type="submission" date="2023-10" db="EMBL/GenBank/DDBJ databases">
        <title>Genomes of two closely related lineages of the louse Polyplax serrata with different host specificities.</title>
        <authorList>
            <person name="Martinu J."/>
            <person name="Tarabai H."/>
            <person name="Stefka J."/>
            <person name="Hypsa V."/>
        </authorList>
    </citation>
    <scope>NUCLEOTIDE SEQUENCE [LARGE SCALE GENOMIC DNA]</scope>
    <source>
        <strain evidence="1">HR10_N</strain>
    </source>
</reference>
<comment type="caution">
    <text evidence="1">The sequence shown here is derived from an EMBL/GenBank/DDBJ whole genome shotgun (WGS) entry which is preliminary data.</text>
</comment>
<proteinExistence type="predicted"/>
<dbReference type="AlphaFoldDB" id="A0AAN8S9B8"/>
<sequence length="102" mass="11275">MPTQKGPRWDGMSCTVGLGTQKTTLWGEVRLPRGIVCALPRKSPWAKSLQQQRISGSCPHDPWSARKNPCTPACVHTLVAFWLVLFCPGHHTGTNNLQLNLT</sequence>
<organism evidence="1 2">
    <name type="scientific">Polyplax serrata</name>
    <name type="common">Common mouse louse</name>
    <dbReference type="NCBI Taxonomy" id="468196"/>
    <lineage>
        <taxon>Eukaryota</taxon>
        <taxon>Metazoa</taxon>
        <taxon>Ecdysozoa</taxon>
        <taxon>Arthropoda</taxon>
        <taxon>Hexapoda</taxon>
        <taxon>Insecta</taxon>
        <taxon>Pterygota</taxon>
        <taxon>Neoptera</taxon>
        <taxon>Paraneoptera</taxon>
        <taxon>Psocodea</taxon>
        <taxon>Troctomorpha</taxon>
        <taxon>Phthiraptera</taxon>
        <taxon>Anoplura</taxon>
        <taxon>Polyplacidae</taxon>
        <taxon>Polyplax</taxon>
    </lineage>
</organism>
<protein>
    <submittedName>
        <fullName evidence="1">Uncharacterized protein</fullName>
    </submittedName>
</protein>